<keyword evidence="4" id="KW-1185">Reference proteome</keyword>
<protein>
    <recommendedName>
        <fullName evidence="5">Doubled CXXCH domain-containing protein</fullName>
    </recommendedName>
</protein>
<keyword evidence="1" id="KW-0732">Signal</keyword>
<dbReference type="CDD" id="cd08168">
    <property type="entry name" value="Cytochrom_C3"/>
    <property type="match status" value="1"/>
</dbReference>
<dbReference type="Proteomes" id="UP000305675">
    <property type="component" value="Unassembled WGS sequence"/>
</dbReference>
<dbReference type="EMBL" id="SWCJ01000016">
    <property type="protein sequence ID" value="TKB51928.1"/>
    <property type="molecule type" value="Genomic_DNA"/>
</dbReference>
<evidence type="ECO:0000256" key="2">
    <source>
        <dbReference type="SAM" id="MobiDB-lite"/>
    </source>
</evidence>
<reference evidence="3 4" key="1">
    <citation type="submission" date="2019-04" db="EMBL/GenBank/DDBJ databases">
        <authorList>
            <person name="Hwang J.C."/>
        </authorList>
    </citation>
    <scope>NUCLEOTIDE SEQUENCE [LARGE SCALE GENOMIC DNA]</scope>
    <source>
        <strain evidence="3 4">IMCC35002</strain>
    </source>
</reference>
<dbReference type="AlphaFoldDB" id="A0A4U1BK07"/>
<dbReference type="Gene3D" id="1.10.1130.10">
    <property type="entry name" value="Flavocytochrome C3, Chain A"/>
    <property type="match status" value="1"/>
</dbReference>
<evidence type="ECO:0000256" key="1">
    <source>
        <dbReference type="ARBA" id="ARBA00022729"/>
    </source>
</evidence>
<dbReference type="OrthoDB" id="9814800at2"/>
<dbReference type="PANTHER" id="PTHR35038:SF8">
    <property type="entry name" value="C-TYPE POLYHEME CYTOCHROME OMCC"/>
    <property type="match status" value="1"/>
</dbReference>
<evidence type="ECO:0000313" key="3">
    <source>
        <dbReference type="EMBL" id="TKB51928.1"/>
    </source>
</evidence>
<name>A0A4U1BK07_9GAMM</name>
<comment type="caution">
    <text evidence="3">The sequence shown here is derived from an EMBL/GenBank/DDBJ whole genome shotgun (WGS) entry which is preliminary data.</text>
</comment>
<proteinExistence type="predicted"/>
<gene>
    <name evidence="3" type="ORF">FCL42_16635</name>
</gene>
<dbReference type="RefSeq" id="WP_136864559.1">
    <property type="nucleotide sequence ID" value="NZ_SWCJ01000016.1"/>
</dbReference>
<dbReference type="InterPro" id="IPR051829">
    <property type="entry name" value="Multiheme_Cytochr_ET"/>
</dbReference>
<evidence type="ECO:0000313" key="4">
    <source>
        <dbReference type="Proteomes" id="UP000305675"/>
    </source>
</evidence>
<dbReference type="Gene3D" id="2.60.40.2810">
    <property type="match status" value="1"/>
</dbReference>
<dbReference type="InterPro" id="IPR036280">
    <property type="entry name" value="Multihaem_cyt_sf"/>
</dbReference>
<sequence>MTPNLSGLPLKVVSAAFALSLLSACNSDNDDDAIIPENAAPIANPVDAEAKVGSTKLIDALINDTDADGDALTLHNVELTEGEGIASIQDNQIRFEATMAGTTVLSYQINDGNGGEAGSTVTITVTAESLSYVGSDRCLLCHRDKSSYLETGHNFKLTKVNGKAPQYPFTSIDGSVDFLNVDNSLGNPSGWQDISYVIGGYKSSAMFIDQNGYIMAGDKAGTGLAPKGESVSESMIWPYHPGDTPDSHGFDYCGRCHTTGWQDTTTALHDDRNPNRQNDMPGMGGTFALTGIQCEACHGAGSKHIKSPSKQNITKDAAPRMTDDYLADDMGFGLAIACSECHTVDDSLKRYPDYVSPKNEIFGGDSQGGRMTVKEGRRDGRGGRHAADTLLGTDPDTGEAVGVKKHFRCSTCHNPHMSEHYQNEPGHEGAMVRQCSDCHTMEFEEPVHGMAQCVDCHMPGSSHMFQIDLSAPSDDPHHFSADGDYNKPWLRAYDSCQGCHPSDYDERAARVGKVHR</sequence>
<feature type="region of interest" description="Disordered" evidence="2">
    <location>
        <begin position="360"/>
        <end position="397"/>
    </location>
</feature>
<feature type="compositionally biased region" description="Basic and acidic residues" evidence="2">
    <location>
        <begin position="372"/>
        <end position="387"/>
    </location>
</feature>
<organism evidence="3 4">
    <name type="scientific">Ferrimonas aestuarii</name>
    <dbReference type="NCBI Taxonomy" id="2569539"/>
    <lineage>
        <taxon>Bacteria</taxon>
        <taxon>Pseudomonadati</taxon>
        <taxon>Pseudomonadota</taxon>
        <taxon>Gammaproteobacteria</taxon>
        <taxon>Alteromonadales</taxon>
        <taxon>Ferrimonadaceae</taxon>
        <taxon>Ferrimonas</taxon>
    </lineage>
</organism>
<dbReference type="Pfam" id="PF17963">
    <property type="entry name" value="Big_9"/>
    <property type="match status" value="1"/>
</dbReference>
<evidence type="ECO:0008006" key="5">
    <source>
        <dbReference type="Google" id="ProtNLM"/>
    </source>
</evidence>
<accession>A0A4U1BK07</accession>
<dbReference type="Gene3D" id="3.90.10.10">
    <property type="entry name" value="Cytochrome C3"/>
    <property type="match status" value="1"/>
</dbReference>
<dbReference type="SUPFAM" id="SSF48695">
    <property type="entry name" value="Multiheme cytochromes"/>
    <property type="match status" value="1"/>
</dbReference>
<dbReference type="PANTHER" id="PTHR35038">
    <property type="entry name" value="DISSIMILATORY SULFITE REDUCTASE SIRA"/>
    <property type="match status" value="1"/>
</dbReference>